<evidence type="ECO:0000313" key="9">
    <source>
        <dbReference type="Proteomes" id="UP000317557"/>
    </source>
</evidence>
<proteinExistence type="predicted"/>
<dbReference type="GO" id="GO:0015293">
    <property type="term" value="F:symporter activity"/>
    <property type="evidence" value="ECO:0007669"/>
    <property type="project" value="UniProtKB-KW"/>
</dbReference>
<feature type="transmembrane region" description="Helical" evidence="7">
    <location>
        <begin position="228"/>
        <end position="252"/>
    </location>
</feature>
<protein>
    <submittedName>
        <fullName evidence="8">NRAMP (Natural resistance-associated macrophage protein) metal ion transporters</fullName>
    </submittedName>
</protein>
<dbReference type="NCBIfam" id="NF037982">
    <property type="entry name" value="Nramp_1"/>
    <property type="match status" value="1"/>
</dbReference>
<name>A0A521BB13_9BACT</name>
<dbReference type="PANTHER" id="PTHR11706">
    <property type="entry name" value="SOLUTE CARRIER PROTEIN FAMILY 11 MEMBER"/>
    <property type="match status" value="1"/>
</dbReference>
<dbReference type="GO" id="GO:0005384">
    <property type="term" value="F:manganese ion transmembrane transporter activity"/>
    <property type="evidence" value="ECO:0007669"/>
    <property type="project" value="TreeGrafter"/>
</dbReference>
<keyword evidence="3 7" id="KW-0812">Transmembrane</keyword>
<organism evidence="8 9">
    <name type="scientific">Gracilimonas mengyeensis</name>
    <dbReference type="NCBI Taxonomy" id="1302730"/>
    <lineage>
        <taxon>Bacteria</taxon>
        <taxon>Pseudomonadati</taxon>
        <taxon>Balneolota</taxon>
        <taxon>Balneolia</taxon>
        <taxon>Balneolales</taxon>
        <taxon>Balneolaceae</taxon>
        <taxon>Gracilimonas</taxon>
    </lineage>
</organism>
<dbReference type="EMBL" id="FXTP01000002">
    <property type="protein sequence ID" value="SMO44263.1"/>
    <property type="molecule type" value="Genomic_DNA"/>
</dbReference>
<evidence type="ECO:0000256" key="2">
    <source>
        <dbReference type="ARBA" id="ARBA00022448"/>
    </source>
</evidence>
<feature type="transmembrane region" description="Helical" evidence="7">
    <location>
        <begin position="38"/>
        <end position="56"/>
    </location>
</feature>
<evidence type="ECO:0000256" key="6">
    <source>
        <dbReference type="ARBA" id="ARBA00023136"/>
    </source>
</evidence>
<feature type="transmembrane region" description="Helical" evidence="7">
    <location>
        <begin position="184"/>
        <end position="207"/>
    </location>
</feature>
<feature type="transmembrane region" description="Helical" evidence="7">
    <location>
        <begin position="346"/>
        <end position="367"/>
    </location>
</feature>
<accession>A0A521BB13</accession>
<keyword evidence="6 7" id="KW-0472">Membrane</keyword>
<evidence type="ECO:0000313" key="8">
    <source>
        <dbReference type="EMBL" id="SMO44263.1"/>
    </source>
</evidence>
<feature type="transmembrane region" description="Helical" evidence="7">
    <location>
        <begin position="83"/>
        <end position="107"/>
    </location>
</feature>
<dbReference type="GO" id="GO:0034755">
    <property type="term" value="P:iron ion transmembrane transport"/>
    <property type="evidence" value="ECO:0007669"/>
    <property type="project" value="TreeGrafter"/>
</dbReference>
<keyword evidence="9" id="KW-1185">Reference proteome</keyword>
<keyword evidence="5 7" id="KW-1133">Transmembrane helix</keyword>
<evidence type="ECO:0000256" key="7">
    <source>
        <dbReference type="SAM" id="Phobius"/>
    </source>
</evidence>
<keyword evidence="2" id="KW-0813">Transport</keyword>
<feature type="transmembrane region" description="Helical" evidence="7">
    <location>
        <begin position="119"/>
        <end position="140"/>
    </location>
</feature>
<feature type="transmembrane region" description="Helical" evidence="7">
    <location>
        <begin position="12"/>
        <end position="32"/>
    </location>
</feature>
<dbReference type="PANTHER" id="PTHR11706:SF33">
    <property type="entry name" value="NATURAL RESISTANCE-ASSOCIATED MACROPHAGE PROTEIN 2"/>
    <property type="match status" value="1"/>
</dbReference>
<keyword evidence="4" id="KW-0769">Symport</keyword>
<dbReference type="RefSeq" id="WP_142453156.1">
    <property type="nucleotide sequence ID" value="NZ_FXTP01000002.1"/>
</dbReference>
<evidence type="ECO:0000256" key="1">
    <source>
        <dbReference type="ARBA" id="ARBA00004141"/>
    </source>
</evidence>
<dbReference type="AlphaFoldDB" id="A0A521BB13"/>
<feature type="transmembrane region" description="Helical" evidence="7">
    <location>
        <begin position="388"/>
        <end position="410"/>
    </location>
</feature>
<dbReference type="GO" id="GO:0005886">
    <property type="term" value="C:plasma membrane"/>
    <property type="evidence" value="ECO:0007669"/>
    <property type="project" value="TreeGrafter"/>
</dbReference>
<comment type="subcellular location">
    <subcellularLocation>
        <location evidence="1">Membrane</location>
        <topology evidence="1">Multi-pass membrane protein</topology>
    </subcellularLocation>
</comment>
<dbReference type="OrthoDB" id="9787548at2"/>
<evidence type="ECO:0000256" key="5">
    <source>
        <dbReference type="ARBA" id="ARBA00022989"/>
    </source>
</evidence>
<evidence type="ECO:0000256" key="4">
    <source>
        <dbReference type="ARBA" id="ARBA00022847"/>
    </source>
</evidence>
<dbReference type="Pfam" id="PF01566">
    <property type="entry name" value="Nramp"/>
    <property type="match status" value="1"/>
</dbReference>
<sequence>MKEFFANFFDKYGLSFIMVASYFGSGSIFIASQAGVEYGYVLIWAVIGAVLLGFMAQDMSARLGIYGDTLMTFIRKKLGKNGALALALFLSLGCIAWTLALTAAVGMSFEVLTGGAVSWQPLAVVTGIVAIIVGVLHYGYVEKVMTGMMFLLLVLYLVVAGANGPDMVEVAKGFIPAIPDTGAMLLGAAILGTTALWPNFFLESILVKRKGWNSDKHVKSMRTDLTMGYTVGGLITVAIIIVSAAVLRPAGYTELSTFVAPGEALEIVLGRWAMIVFLIGVIAAAFNSIVPIMWTIPYMILEALDIDHKEGSSKSFKLIFAGGILIGMFSPLVAKVTGLSVVEMITLFPAFNGVFGLPISAALLFWAMNDKKLMGANTNSWKLNAVNFILVLFSAYIAINSVQGVLGAIFGGMLS</sequence>
<feature type="transmembrane region" description="Helical" evidence="7">
    <location>
        <begin position="315"/>
        <end position="334"/>
    </location>
</feature>
<dbReference type="GO" id="GO:0015086">
    <property type="term" value="F:cadmium ion transmembrane transporter activity"/>
    <property type="evidence" value="ECO:0007669"/>
    <property type="project" value="TreeGrafter"/>
</dbReference>
<feature type="transmembrane region" description="Helical" evidence="7">
    <location>
        <begin position="272"/>
        <end position="294"/>
    </location>
</feature>
<reference evidence="8 9" key="1">
    <citation type="submission" date="2017-05" db="EMBL/GenBank/DDBJ databases">
        <authorList>
            <person name="Varghese N."/>
            <person name="Submissions S."/>
        </authorList>
    </citation>
    <scope>NUCLEOTIDE SEQUENCE [LARGE SCALE GENOMIC DNA]</scope>
    <source>
        <strain evidence="8 9">DSM 21985</strain>
    </source>
</reference>
<feature type="transmembrane region" description="Helical" evidence="7">
    <location>
        <begin position="147"/>
        <end position="164"/>
    </location>
</feature>
<evidence type="ECO:0000256" key="3">
    <source>
        <dbReference type="ARBA" id="ARBA00022692"/>
    </source>
</evidence>
<dbReference type="InterPro" id="IPR001046">
    <property type="entry name" value="NRAMP_fam"/>
</dbReference>
<dbReference type="Proteomes" id="UP000317557">
    <property type="component" value="Unassembled WGS sequence"/>
</dbReference>
<gene>
    <name evidence="8" type="ORF">SAMN06265219_102141</name>
</gene>